<accession>A0A1U7V681</accession>
<dbReference type="Proteomes" id="UP000189701">
    <property type="component" value="Unplaced"/>
</dbReference>
<protein>
    <submittedName>
        <fullName evidence="3">Uncharacterized protein LOC104210524</fullName>
    </submittedName>
</protein>
<dbReference type="PANTHER" id="PTHR34222">
    <property type="entry name" value="GAG_PRE-INTEGRS DOMAIN-CONTAINING PROTEIN"/>
    <property type="match status" value="1"/>
</dbReference>
<dbReference type="PANTHER" id="PTHR34222:SF77">
    <property type="entry name" value="CCHC-TYPE DOMAIN-CONTAINING PROTEIN"/>
    <property type="match status" value="1"/>
</dbReference>
<keyword evidence="2" id="KW-1185">Reference proteome</keyword>
<name>A0A1U7V681_NICSY</name>
<reference evidence="2" key="1">
    <citation type="journal article" date="2013" name="Genome Biol.">
        <title>Reference genomes and transcriptomes of Nicotiana sylvestris and Nicotiana tomentosiformis.</title>
        <authorList>
            <person name="Sierro N."/>
            <person name="Battey J.N."/>
            <person name="Ouadi S."/>
            <person name="Bovet L."/>
            <person name="Goepfert S."/>
            <person name="Bakaher N."/>
            <person name="Peitsch M.C."/>
            <person name="Ivanov N.V."/>
        </authorList>
    </citation>
    <scope>NUCLEOTIDE SEQUENCE [LARGE SCALE GENOMIC DNA]</scope>
</reference>
<dbReference type="GeneID" id="104210524"/>
<evidence type="ECO:0000313" key="2">
    <source>
        <dbReference type="Proteomes" id="UP000189701"/>
    </source>
</evidence>
<reference evidence="3" key="2">
    <citation type="submission" date="2025-08" db="UniProtKB">
        <authorList>
            <consortium name="RefSeq"/>
        </authorList>
    </citation>
    <scope>IDENTIFICATION</scope>
    <source>
        <tissue evidence="3">Leaf</tissue>
    </source>
</reference>
<dbReference type="AlphaFoldDB" id="A0A1U7V681"/>
<feature type="domain" description="GAG-pre-integrase" evidence="1">
    <location>
        <begin position="268"/>
        <end position="323"/>
    </location>
</feature>
<dbReference type="InterPro" id="IPR025724">
    <property type="entry name" value="GAG-pre-integrase_dom"/>
</dbReference>
<evidence type="ECO:0000313" key="3">
    <source>
        <dbReference type="RefSeq" id="XP_009757749.1"/>
    </source>
</evidence>
<dbReference type="eggNOG" id="KOG0017">
    <property type="taxonomic scope" value="Eukaryota"/>
</dbReference>
<sequence length="523" mass="57828">MREMQCNRVIAGLEALLQLIRDCYNSLMGLNETYSNVRSNLLLRRLVVTINEAYAIVTQEESQRSLGVTDTNKDPLIMMAGRGRVFKPKKIGIICEHCGYKGHLKEIFYKIIGYPSDFKSKKKFPSGGTRPYVNAASTEEATGSGNPFQTHVLTKEQYKQLVGLLNKPTIGDFSSNMAGIASRLCSPSIEEWIVDSGVIHHITHNKEVLSNVRSMKGQEHSGVQLPTGVRAEIKHAGNSMVLGNKNVENVLHELYSGKVLGISKESEGLYLLRGRAAVLAGTTLKKKSDSIVWHHRLGHASLKTIQHVSTVQNKVSNTDIEDCTEEDMFTHITVENQSILQGTTLAQNPVSLQQDLPPVDLLILKTDHVTMHLPVDNSTTDDNGIQGELYETVPSGSTFELIDIENVDQSTPATSEPHAIQSADPSSIIVRPQRTHAPPIWMKDYVTATNSSKGSKYPISSYVAYSHLSPNYQSYLGAFSTLTKPKTFKEAAQQKKWVEAIHQEIQALESNSTWAVVDLCYGP</sequence>
<proteinExistence type="predicted"/>
<gene>
    <name evidence="3" type="primary">LOC104210524</name>
</gene>
<dbReference type="KEGG" id="nsy:104210524"/>
<dbReference type="Pfam" id="PF13976">
    <property type="entry name" value="gag_pre-integrs"/>
    <property type="match status" value="1"/>
</dbReference>
<organism evidence="2 3">
    <name type="scientific">Nicotiana sylvestris</name>
    <name type="common">Wood tobacco</name>
    <name type="synonym">South American tobacco</name>
    <dbReference type="NCBI Taxonomy" id="4096"/>
    <lineage>
        <taxon>Eukaryota</taxon>
        <taxon>Viridiplantae</taxon>
        <taxon>Streptophyta</taxon>
        <taxon>Embryophyta</taxon>
        <taxon>Tracheophyta</taxon>
        <taxon>Spermatophyta</taxon>
        <taxon>Magnoliopsida</taxon>
        <taxon>eudicotyledons</taxon>
        <taxon>Gunneridae</taxon>
        <taxon>Pentapetalae</taxon>
        <taxon>asterids</taxon>
        <taxon>lamiids</taxon>
        <taxon>Solanales</taxon>
        <taxon>Solanaceae</taxon>
        <taxon>Nicotianoideae</taxon>
        <taxon>Nicotianeae</taxon>
        <taxon>Nicotiana</taxon>
    </lineage>
</organism>
<dbReference type="RefSeq" id="XP_009757749.1">
    <property type="nucleotide sequence ID" value="XM_009759447.1"/>
</dbReference>
<evidence type="ECO:0000259" key="1">
    <source>
        <dbReference type="Pfam" id="PF13976"/>
    </source>
</evidence>